<feature type="transmembrane region" description="Helical" evidence="7">
    <location>
        <begin position="284"/>
        <end position="303"/>
    </location>
</feature>
<feature type="transmembrane region" description="Helical" evidence="7">
    <location>
        <begin position="50"/>
        <end position="73"/>
    </location>
</feature>
<dbReference type="Gene3D" id="1.20.1250.20">
    <property type="entry name" value="MFS general substrate transporter like domains"/>
    <property type="match status" value="1"/>
</dbReference>
<gene>
    <name evidence="9" type="ORF">PMAYCL1PPCAC_15072</name>
</gene>
<feature type="transmembrane region" description="Helical" evidence="7">
    <location>
        <begin position="177"/>
        <end position="197"/>
    </location>
</feature>
<dbReference type="InterPro" id="IPR020846">
    <property type="entry name" value="MFS_dom"/>
</dbReference>
<dbReference type="GO" id="GO:0016020">
    <property type="term" value="C:membrane"/>
    <property type="evidence" value="ECO:0007669"/>
    <property type="project" value="UniProtKB-SubCell"/>
</dbReference>
<feature type="non-terminal residue" evidence="9">
    <location>
        <position position="1"/>
    </location>
</feature>
<reference evidence="10" key="1">
    <citation type="submission" date="2022-10" db="EMBL/GenBank/DDBJ databases">
        <title>Genome assembly of Pristionchus species.</title>
        <authorList>
            <person name="Yoshida K."/>
            <person name="Sommer R.J."/>
        </authorList>
    </citation>
    <scope>NUCLEOTIDE SEQUENCE [LARGE SCALE GENOMIC DNA]</scope>
    <source>
        <strain evidence="10">RS5460</strain>
    </source>
</reference>
<dbReference type="PANTHER" id="PTHR23511:SF5">
    <property type="entry name" value="MAJOR FACILITATOR-TYPE TRANSPORTER HXNZ-RELATED"/>
    <property type="match status" value="1"/>
</dbReference>
<feature type="transmembrane region" description="Helical" evidence="7">
    <location>
        <begin position="85"/>
        <end position="107"/>
    </location>
</feature>
<sequence>DRRFSPSMEDQDHEYSKNDGEVRKSLLLQEKPCFTVHEAIESAGFSRFQYILCAIGGLSWLASATEIMLLAILSPSLKCEWQLTSVQQALCSTSVFLGWMVSSPIWGRVCDIHGRRKGLMAASLVGVVFGILTSFAPSFYLFLVARFGVGFSVGGMAQSVTVTAEFLPVASKARWLIILKSFFAIGTAILTALAIVILPNLGWRWLVAYAALPMAAFGICCWWLPESVRFDVSQGNIVAARATLDRIARFNGKSLPPGELEVETEESSSDMSDLLKPSHRRTTLQLWIIWTLCGLLYYGLAIYTSLLLHSPLDQCSSASSLGEISSKVKREVECRQLTTENYIDIIVTTMSEVPGLLLTMYAVDLIGRKASFAAGFAIFSTSCALLVMCLPRFVIVASMFVGRSAIAVVFQIAYIYSTEVYPTSLRAQGLGTASGWGRFGSMITPVITEMLFAHDLIFPPIVFIVGGGVGAILSILLPIETSEKARKVRFYVERWQQLVSGGAQRRNRLVLCYSIAF</sequence>
<evidence type="ECO:0000256" key="6">
    <source>
        <dbReference type="ARBA" id="ARBA00023136"/>
    </source>
</evidence>
<keyword evidence="5 7" id="KW-1133">Transmembrane helix</keyword>
<evidence type="ECO:0000256" key="7">
    <source>
        <dbReference type="SAM" id="Phobius"/>
    </source>
</evidence>
<proteinExistence type="inferred from homology"/>
<dbReference type="Proteomes" id="UP001328107">
    <property type="component" value="Unassembled WGS sequence"/>
</dbReference>
<comment type="subcellular location">
    <subcellularLocation>
        <location evidence="1">Membrane</location>
        <topology evidence="1">Multi-pass membrane protein</topology>
    </subcellularLocation>
</comment>
<feature type="domain" description="Major facilitator superfamily (MFS) profile" evidence="8">
    <location>
        <begin position="52"/>
        <end position="485"/>
    </location>
</feature>
<evidence type="ECO:0000313" key="10">
    <source>
        <dbReference type="Proteomes" id="UP001328107"/>
    </source>
</evidence>
<feature type="transmembrane region" description="Helical" evidence="7">
    <location>
        <begin position="394"/>
        <end position="416"/>
    </location>
</feature>
<keyword evidence="6 7" id="KW-0472">Membrane</keyword>
<dbReference type="AlphaFoldDB" id="A0AAN5HXJ0"/>
<organism evidence="9 10">
    <name type="scientific">Pristionchus mayeri</name>
    <dbReference type="NCBI Taxonomy" id="1317129"/>
    <lineage>
        <taxon>Eukaryota</taxon>
        <taxon>Metazoa</taxon>
        <taxon>Ecdysozoa</taxon>
        <taxon>Nematoda</taxon>
        <taxon>Chromadorea</taxon>
        <taxon>Rhabditida</taxon>
        <taxon>Rhabditina</taxon>
        <taxon>Diplogasteromorpha</taxon>
        <taxon>Diplogasteroidea</taxon>
        <taxon>Neodiplogasteridae</taxon>
        <taxon>Pristionchus</taxon>
    </lineage>
</organism>
<keyword evidence="10" id="KW-1185">Reference proteome</keyword>
<evidence type="ECO:0000256" key="5">
    <source>
        <dbReference type="ARBA" id="ARBA00022989"/>
    </source>
</evidence>
<name>A0AAN5HXJ0_9BILA</name>
<protein>
    <recommendedName>
        <fullName evidence="8">Major facilitator superfamily (MFS) profile domain-containing protein</fullName>
    </recommendedName>
</protein>
<feature type="transmembrane region" description="Helical" evidence="7">
    <location>
        <begin position="119"/>
        <end position="143"/>
    </location>
</feature>
<accession>A0AAN5HXJ0</accession>
<dbReference type="InterPro" id="IPR005829">
    <property type="entry name" value="Sugar_transporter_CS"/>
</dbReference>
<dbReference type="SUPFAM" id="SSF103473">
    <property type="entry name" value="MFS general substrate transporter"/>
    <property type="match status" value="1"/>
</dbReference>
<comment type="similarity">
    <text evidence="2">Belongs to the major facilitator superfamily.</text>
</comment>
<evidence type="ECO:0000256" key="4">
    <source>
        <dbReference type="ARBA" id="ARBA00022692"/>
    </source>
</evidence>
<evidence type="ECO:0000256" key="2">
    <source>
        <dbReference type="ARBA" id="ARBA00008335"/>
    </source>
</evidence>
<dbReference type="Pfam" id="PF00083">
    <property type="entry name" value="Sugar_tr"/>
    <property type="match status" value="1"/>
</dbReference>
<evidence type="ECO:0000259" key="8">
    <source>
        <dbReference type="PROSITE" id="PS50850"/>
    </source>
</evidence>
<dbReference type="PROSITE" id="PS00216">
    <property type="entry name" value="SUGAR_TRANSPORT_1"/>
    <property type="match status" value="1"/>
</dbReference>
<dbReference type="GO" id="GO:0022857">
    <property type="term" value="F:transmembrane transporter activity"/>
    <property type="evidence" value="ECO:0007669"/>
    <property type="project" value="InterPro"/>
</dbReference>
<dbReference type="InterPro" id="IPR036259">
    <property type="entry name" value="MFS_trans_sf"/>
</dbReference>
<keyword evidence="4 7" id="KW-0812">Transmembrane</keyword>
<dbReference type="PROSITE" id="PS50850">
    <property type="entry name" value="MFS"/>
    <property type="match status" value="1"/>
</dbReference>
<evidence type="ECO:0000313" key="9">
    <source>
        <dbReference type="EMBL" id="GMR44877.1"/>
    </source>
</evidence>
<evidence type="ECO:0000256" key="3">
    <source>
        <dbReference type="ARBA" id="ARBA00022448"/>
    </source>
</evidence>
<feature type="transmembrane region" description="Helical" evidence="7">
    <location>
        <begin position="203"/>
        <end position="224"/>
    </location>
</feature>
<keyword evidence="3" id="KW-0813">Transport</keyword>
<dbReference type="PANTHER" id="PTHR23511">
    <property type="entry name" value="SYNAPTIC VESICLE GLYCOPROTEIN 2"/>
    <property type="match status" value="1"/>
</dbReference>
<feature type="transmembrane region" description="Helical" evidence="7">
    <location>
        <begin position="149"/>
        <end position="170"/>
    </location>
</feature>
<evidence type="ECO:0000256" key="1">
    <source>
        <dbReference type="ARBA" id="ARBA00004141"/>
    </source>
</evidence>
<feature type="transmembrane region" description="Helical" evidence="7">
    <location>
        <begin position="457"/>
        <end position="479"/>
    </location>
</feature>
<dbReference type="InterPro" id="IPR005828">
    <property type="entry name" value="MFS_sugar_transport-like"/>
</dbReference>
<dbReference type="EMBL" id="BTRK01000004">
    <property type="protein sequence ID" value="GMR44877.1"/>
    <property type="molecule type" value="Genomic_DNA"/>
</dbReference>
<feature type="transmembrane region" description="Helical" evidence="7">
    <location>
        <begin position="370"/>
        <end position="387"/>
    </location>
</feature>
<comment type="caution">
    <text evidence="9">The sequence shown here is derived from an EMBL/GenBank/DDBJ whole genome shotgun (WGS) entry which is preliminary data.</text>
</comment>